<dbReference type="Ensembl" id="ENSGACT00000012699.1">
    <property type="protein sequence ID" value="ENSGACP00000012675.1"/>
    <property type="gene ID" value="ENSGACG00000009610.1"/>
</dbReference>
<feature type="domain" description="Galaxin-like repeats" evidence="1">
    <location>
        <begin position="1"/>
        <end position="133"/>
    </location>
</feature>
<dbReference type="PANTHER" id="PTHR34490">
    <property type="entry name" value="PROTEIN CBG12054-RELATED"/>
    <property type="match status" value="1"/>
</dbReference>
<evidence type="ECO:0000313" key="2">
    <source>
        <dbReference type="Ensembl" id="ENSGACP00000012675.1"/>
    </source>
</evidence>
<evidence type="ECO:0000259" key="1">
    <source>
        <dbReference type="Pfam" id="PF24748"/>
    </source>
</evidence>
<reference evidence="2" key="2">
    <citation type="submission" date="2024-04" db="UniProtKB">
        <authorList>
            <consortium name="Ensembl"/>
        </authorList>
    </citation>
    <scope>IDENTIFICATION</scope>
</reference>
<dbReference type="InterPro" id="IPR056601">
    <property type="entry name" value="Galaxin_dom"/>
</dbReference>
<name>G3P502_GASAC</name>
<sequence length="334" mass="36331">MCCGPLTNKTILTKESSDHRCCGQNSFNPTTQCCCSINESLSIWSKDSSCCEKEAFNNDTQLCCGPSDDKIILERISIDHLCCGRNRFDTNKECCCLTKEGLQIQQINSSCRRDQGQSSDATAVFNPHIGVCCGRCVSDWNPSTDQLHGPPGQHSCRTKVYRPHAGIICDGPRTPHFCGSKAYDIKDPGMKCCAGTLHNLTQVPEAQCCGSILQNKPNVCCLSEHMEVLYSNKTKFECCGHLYYNTSLWSCCAGTLSAVPPRGQHPKSILRSLGNLNETDLCGKLQVGIVERDGLNGIVFNSVLIIHGRNGSVIPRSGLHTLSTGTDGCSNAKL</sequence>
<organism evidence="2">
    <name type="scientific">Gasterosteus aculeatus</name>
    <name type="common">Three-spined stickleback</name>
    <dbReference type="NCBI Taxonomy" id="69293"/>
    <lineage>
        <taxon>Eukaryota</taxon>
        <taxon>Metazoa</taxon>
        <taxon>Chordata</taxon>
        <taxon>Craniata</taxon>
        <taxon>Vertebrata</taxon>
        <taxon>Euteleostomi</taxon>
        <taxon>Actinopterygii</taxon>
        <taxon>Neopterygii</taxon>
        <taxon>Teleostei</taxon>
        <taxon>Neoteleostei</taxon>
        <taxon>Acanthomorphata</taxon>
        <taxon>Eupercaria</taxon>
        <taxon>Perciformes</taxon>
        <taxon>Cottioidei</taxon>
        <taxon>Gasterosteales</taxon>
        <taxon>Gasterosteidae</taxon>
        <taxon>Gasterosteus</taxon>
    </lineage>
</organism>
<proteinExistence type="predicted"/>
<dbReference type="InterPro" id="IPR055284">
    <property type="entry name" value="Galaxin-like"/>
</dbReference>
<dbReference type="Bgee" id="ENSGACG00000009610">
    <property type="expression patterns" value="Expressed in diencephalon and 6 other cell types or tissues"/>
</dbReference>
<accession>G3P502</accession>
<dbReference type="AlphaFoldDB" id="G3P502"/>
<protein>
    <recommendedName>
        <fullName evidence="1">Galaxin-like repeats domain-containing protein</fullName>
    </recommendedName>
</protein>
<dbReference type="PANTHER" id="PTHR34490:SF3">
    <property type="entry name" value="GALAXIN-LIKE ISOFORM X2"/>
    <property type="match status" value="1"/>
</dbReference>
<reference evidence="2" key="1">
    <citation type="submission" date="2006-01" db="EMBL/GenBank/DDBJ databases">
        <authorList>
            <person name="Lindblad-Toh K."/>
            <person name="Mauceli E."/>
            <person name="Grabherr M."/>
            <person name="Chang J.L."/>
            <person name="Lander E.S."/>
        </authorList>
    </citation>
    <scope>NUCLEOTIDE SEQUENCE [LARGE SCALE GENOMIC DNA]</scope>
</reference>
<dbReference type="STRING" id="69293.ENSGACP00000012675"/>
<dbReference type="Pfam" id="PF24748">
    <property type="entry name" value="Galaxin_repeat"/>
    <property type="match status" value="1"/>
</dbReference>
<dbReference type="InParanoid" id="G3P502"/>